<name>A0AAX6HAF0_IRIPA</name>
<gene>
    <name evidence="1" type="ORF">M6B38_120490</name>
</gene>
<reference evidence="1" key="1">
    <citation type="journal article" date="2023" name="GigaByte">
        <title>Genome assembly of the bearded iris, Iris pallida Lam.</title>
        <authorList>
            <person name="Bruccoleri R.E."/>
            <person name="Oakeley E.J."/>
            <person name="Faust A.M.E."/>
            <person name="Altorfer M."/>
            <person name="Dessus-Babus S."/>
            <person name="Burckhardt D."/>
            <person name="Oertli M."/>
            <person name="Naumann U."/>
            <person name="Petersen F."/>
            <person name="Wong J."/>
        </authorList>
    </citation>
    <scope>NUCLEOTIDE SEQUENCE</scope>
    <source>
        <strain evidence="1">GSM-AAB239-AS_SAM_17_03QT</strain>
    </source>
</reference>
<reference evidence="1" key="2">
    <citation type="submission" date="2023-04" db="EMBL/GenBank/DDBJ databases">
        <authorList>
            <person name="Bruccoleri R.E."/>
            <person name="Oakeley E.J."/>
            <person name="Faust A.-M."/>
            <person name="Dessus-Babus S."/>
            <person name="Altorfer M."/>
            <person name="Burckhardt D."/>
            <person name="Oertli M."/>
            <person name="Naumann U."/>
            <person name="Petersen F."/>
            <person name="Wong J."/>
        </authorList>
    </citation>
    <scope>NUCLEOTIDE SEQUENCE</scope>
    <source>
        <strain evidence="1">GSM-AAB239-AS_SAM_17_03QT</strain>
        <tissue evidence="1">Leaf</tissue>
    </source>
</reference>
<dbReference type="Proteomes" id="UP001140949">
    <property type="component" value="Unassembled WGS sequence"/>
</dbReference>
<sequence>MENDIFLWVGQVLFSTILEENMKNDSFLENNSMENISYQRLQLMENL</sequence>
<proteinExistence type="predicted"/>
<evidence type="ECO:0000313" key="2">
    <source>
        <dbReference type="Proteomes" id="UP001140949"/>
    </source>
</evidence>
<organism evidence="1 2">
    <name type="scientific">Iris pallida</name>
    <name type="common">Sweet iris</name>
    <dbReference type="NCBI Taxonomy" id="29817"/>
    <lineage>
        <taxon>Eukaryota</taxon>
        <taxon>Viridiplantae</taxon>
        <taxon>Streptophyta</taxon>
        <taxon>Embryophyta</taxon>
        <taxon>Tracheophyta</taxon>
        <taxon>Spermatophyta</taxon>
        <taxon>Magnoliopsida</taxon>
        <taxon>Liliopsida</taxon>
        <taxon>Asparagales</taxon>
        <taxon>Iridaceae</taxon>
        <taxon>Iridoideae</taxon>
        <taxon>Irideae</taxon>
        <taxon>Iris</taxon>
    </lineage>
</organism>
<dbReference type="AlphaFoldDB" id="A0AAX6HAF0"/>
<evidence type="ECO:0000313" key="1">
    <source>
        <dbReference type="EMBL" id="KAJ6837674.1"/>
    </source>
</evidence>
<accession>A0AAX6HAF0</accession>
<protein>
    <submittedName>
        <fullName evidence="1">Uncharacterized protein</fullName>
    </submittedName>
</protein>
<keyword evidence="2" id="KW-1185">Reference proteome</keyword>
<dbReference type="EMBL" id="JANAVB010011316">
    <property type="protein sequence ID" value="KAJ6837674.1"/>
    <property type="molecule type" value="Genomic_DNA"/>
</dbReference>
<comment type="caution">
    <text evidence="1">The sequence shown here is derived from an EMBL/GenBank/DDBJ whole genome shotgun (WGS) entry which is preliminary data.</text>
</comment>